<dbReference type="Pfam" id="PF00005">
    <property type="entry name" value="ABC_tran"/>
    <property type="match status" value="1"/>
</dbReference>
<dbReference type="GO" id="GO:0055085">
    <property type="term" value="P:transmembrane transport"/>
    <property type="evidence" value="ECO:0007669"/>
    <property type="project" value="UniProtKB-ARBA"/>
</dbReference>
<dbReference type="PROSITE" id="PS50893">
    <property type="entry name" value="ABC_TRANSPORTER_2"/>
    <property type="match status" value="1"/>
</dbReference>
<evidence type="ECO:0000313" key="7">
    <source>
        <dbReference type="Proteomes" id="UP000006094"/>
    </source>
</evidence>
<evidence type="ECO:0000256" key="2">
    <source>
        <dbReference type="ARBA" id="ARBA00022448"/>
    </source>
</evidence>
<dbReference type="PANTHER" id="PTHR43776:SF7">
    <property type="entry name" value="D,D-DIPEPTIDE TRANSPORT ATP-BINDING PROTEIN DDPF-RELATED"/>
    <property type="match status" value="1"/>
</dbReference>
<dbReference type="InterPro" id="IPR003439">
    <property type="entry name" value="ABC_transporter-like_ATP-bd"/>
</dbReference>
<dbReference type="HOGENOM" id="CLU_000604_1_23_9"/>
<dbReference type="PATRIC" id="fig|1128398.3.peg.1148"/>
<dbReference type="STRING" id="1128398.Curi_c11390"/>
<dbReference type="GO" id="GO:0005524">
    <property type="term" value="F:ATP binding"/>
    <property type="evidence" value="ECO:0007669"/>
    <property type="project" value="UniProtKB-KW"/>
</dbReference>
<dbReference type="AlphaFoldDB" id="K0AWC3"/>
<evidence type="ECO:0000259" key="5">
    <source>
        <dbReference type="PROSITE" id="PS50893"/>
    </source>
</evidence>
<feature type="domain" description="ABC transporter" evidence="5">
    <location>
        <begin position="9"/>
        <end position="262"/>
    </location>
</feature>
<evidence type="ECO:0000256" key="1">
    <source>
        <dbReference type="ARBA" id="ARBA00005417"/>
    </source>
</evidence>
<evidence type="ECO:0000256" key="4">
    <source>
        <dbReference type="ARBA" id="ARBA00022840"/>
    </source>
</evidence>
<dbReference type="InterPro" id="IPR050319">
    <property type="entry name" value="ABC_transp_ATP-bind"/>
</dbReference>
<dbReference type="CDD" id="cd03257">
    <property type="entry name" value="ABC_NikE_OppD_transporters"/>
    <property type="match status" value="1"/>
</dbReference>
<dbReference type="RefSeq" id="WP_014967290.1">
    <property type="nucleotide sequence ID" value="NC_018664.1"/>
</dbReference>
<dbReference type="FunFam" id="3.40.50.300:FF:000016">
    <property type="entry name" value="Oligopeptide ABC transporter ATP-binding component"/>
    <property type="match status" value="1"/>
</dbReference>
<reference evidence="6 7" key="1">
    <citation type="journal article" date="2012" name="PLoS ONE">
        <title>The purine-utilizing bacterium Clostridium acidurici 9a: a genome-guided metabolic reconsideration.</title>
        <authorList>
            <person name="Hartwich K."/>
            <person name="Poehlein A."/>
            <person name="Daniel R."/>
        </authorList>
    </citation>
    <scope>NUCLEOTIDE SEQUENCE [LARGE SCALE GENOMIC DNA]</scope>
    <source>
        <strain evidence="7">ATCC 7906 / DSM 604 / BCRC 14475 / CIP 104303 / KCTC 5404 / NCIMB 10678 / 9a</strain>
    </source>
</reference>
<proteinExistence type="inferred from homology"/>
<dbReference type="InterPro" id="IPR017871">
    <property type="entry name" value="ABC_transporter-like_CS"/>
</dbReference>
<dbReference type="Gene3D" id="3.40.50.300">
    <property type="entry name" value="P-loop containing nucleotide triphosphate hydrolases"/>
    <property type="match status" value="1"/>
</dbReference>
<dbReference type="PROSITE" id="PS00211">
    <property type="entry name" value="ABC_TRANSPORTER_1"/>
    <property type="match status" value="1"/>
</dbReference>
<accession>K0AWC3</accession>
<gene>
    <name evidence="6" type="primary">appF</name>
    <name evidence="6" type="ordered locus">Curi_c11390</name>
</gene>
<keyword evidence="7" id="KW-1185">Reference proteome</keyword>
<dbReference type="PANTHER" id="PTHR43776">
    <property type="entry name" value="TRANSPORT ATP-BINDING PROTEIN"/>
    <property type="match status" value="1"/>
</dbReference>
<evidence type="ECO:0000313" key="6">
    <source>
        <dbReference type="EMBL" id="AFS78153.1"/>
    </source>
</evidence>
<protein>
    <submittedName>
        <fullName evidence="6">Oligopeptide ABC transporter ATP-binding protein</fullName>
    </submittedName>
</protein>
<dbReference type="GO" id="GO:0015833">
    <property type="term" value="P:peptide transport"/>
    <property type="evidence" value="ECO:0007669"/>
    <property type="project" value="InterPro"/>
</dbReference>
<dbReference type="Pfam" id="PF08352">
    <property type="entry name" value="oligo_HPY"/>
    <property type="match status" value="1"/>
</dbReference>
<dbReference type="eggNOG" id="COG4608">
    <property type="taxonomic scope" value="Bacteria"/>
</dbReference>
<organism evidence="6 7">
    <name type="scientific">Gottschalkia acidurici (strain ATCC 7906 / DSM 604 / BCRC 14475 / CIP 104303 / KCTC 5404 / NCIMB 10678 / 9a)</name>
    <name type="common">Clostridium acidurici</name>
    <dbReference type="NCBI Taxonomy" id="1128398"/>
    <lineage>
        <taxon>Bacteria</taxon>
        <taxon>Bacillati</taxon>
        <taxon>Bacillota</taxon>
        <taxon>Tissierellia</taxon>
        <taxon>Tissierellales</taxon>
        <taxon>Gottschalkiaceae</taxon>
        <taxon>Gottschalkia</taxon>
    </lineage>
</organism>
<keyword evidence="2" id="KW-0813">Transport</keyword>
<keyword evidence="4 6" id="KW-0067">ATP-binding</keyword>
<dbReference type="KEGG" id="cad:Curi_c11390"/>
<dbReference type="EMBL" id="CP003326">
    <property type="protein sequence ID" value="AFS78153.1"/>
    <property type="molecule type" value="Genomic_DNA"/>
</dbReference>
<dbReference type="NCBIfam" id="NF008453">
    <property type="entry name" value="PRK11308.1"/>
    <property type="match status" value="1"/>
</dbReference>
<dbReference type="Proteomes" id="UP000006094">
    <property type="component" value="Chromosome"/>
</dbReference>
<comment type="similarity">
    <text evidence="1">Belongs to the ABC transporter superfamily.</text>
</comment>
<dbReference type="SMART" id="SM00382">
    <property type="entry name" value="AAA"/>
    <property type="match status" value="1"/>
</dbReference>
<dbReference type="GO" id="GO:0016887">
    <property type="term" value="F:ATP hydrolysis activity"/>
    <property type="evidence" value="ECO:0007669"/>
    <property type="project" value="InterPro"/>
</dbReference>
<dbReference type="InterPro" id="IPR027417">
    <property type="entry name" value="P-loop_NTPase"/>
</dbReference>
<evidence type="ECO:0000256" key="3">
    <source>
        <dbReference type="ARBA" id="ARBA00022741"/>
    </source>
</evidence>
<dbReference type="NCBIfam" id="TIGR01727">
    <property type="entry name" value="oligo_HPY"/>
    <property type="match status" value="1"/>
</dbReference>
<dbReference type="InterPro" id="IPR003593">
    <property type="entry name" value="AAA+_ATPase"/>
</dbReference>
<dbReference type="InterPro" id="IPR013563">
    <property type="entry name" value="Oligopep_ABC_C"/>
</dbReference>
<name>K0AWC3_GOTA9</name>
<keyword evidence="3" id="KW-0547">Nucleotide-binding</keyword>
<dbReference type="SUPFAM" id="SSF52540">
    <property type="entry name" value="P-loop containing nucleoside triphosphate hydrolases"/>
    <property type="match status" value="1"/>
</dbReference>
<sequence length="328" mass="37112">MEKNKKILLSVKNLEKHFLSNESNILGLLSKKNKVSAVNGVSLDLYENETYGLVGESGCGKSTLARIIVNLIRPFSGEILYNGKNLLNLNDRELKSIRRDLQMVFQDPFSSLNPKKRIGKMLEEPLIIHNVDNKEGRQEKVFEILEKVGLKASHYYNYPHEFSGGQRQRVSLARSLILNPKIMVCDEPVSALDVSIQAQIINLLKSLQKEFGLTYLFISHDISVIRYISDRVGVMYLGKLVEEASVDELFNNPKHPYTMALFSSVPRIGKQHIKSEMKITGEIPSPLNLPKGCVFHTRCPNAIDICKEKSPEFIEKDNGHKVACFLLD</sequence>